<dbReference type="Proteomes" id="UP000314294">
    <property type="component" value="Unassembled WGS sequence"/>
</dbReference>
<accession>A0A4Z2HZE9</accession>
<evidence type="ECO:0000313" key="3">
    <source>
        <dbReference type="Proteomes" id="UP000314294"/>
    </source>
</evidence>
<reference evidence="2 3" key="1">
    <citation type="submission" date="2019-03" db="EMBL/GenBank/DDBJ databases">
        <title>First draft genome of Liparis tanakae, snailfish: a comprehensive survey of snailfish specific genes.</title>
        <authorList>
            <person name="Kim W."/>
            <person name="Song I."/>
            <person name="Jeong J.-H."/>
            <person name="Kim D."/>
            <person name="Kim S."/>
            <person name="Ryu S."/>
            <person name="Song J.Y."/>
            <person name="Lee S.K."/>
        </authorList>
    </citation>
    <scope>NUCLEOTIDE SEQUENCE [LARGE SCALE GENOMIC DNA]</scope>
    <source>
        <tissue evidence="2">Muscle</tissue>
    </source>
</reference>
<feature type="region of interest" description="Disordered" evidence="1">
    <location>
        <begin position="84"/>
        <end position="131"/>
    </location>
</feature>
<dbReference type="EMBL" id="SRLO01000157">
    <property type="protein sequence ID" value="TNN70920.1"/>
    <property type="molecule type" value="Genomic_DNA"/>
</dbReference>
<name>A0A4Z2HZE9_9TELE</name>
<proteinExistence type="predicted"/>
<evidence type="ECO:0000313" key="2">
    <source>
        <dbReference type="EMBL" id="TNN70920.1"/>
    </source>
</evidence>
<protein>
    <submittedName>
        <fullName evidence="2">Uncharacterized protein</fullName>
    </submittedName>
</protein>
<dbReference type="AlphaFoldDB" id="A0A4Z2HZE9"/>
<gene>
    <name evidence="2" type="ORF">EYF80_018905</name>
</gene>
<keyword evidence="3" id="KW-1185">Reference proteome</keyword>
<feature type="region of interest" description="Disordered" evidence="1">
    <location>
        <begin position="1"/>
        <end position="24"/>
    </location>
</feature>
<comment type="caution">
    <text evidence="2">The sequence shown here is derived from an EMBL/GenBank/DDBJ whole genome shotgun (WGS) entry which is preliminary data.</text>
</comment>
<evidence type="ECO:0000256" key="1">
    <source>
        <dbReference type="SAM" id="MobiDB-lite"/>
    </source>
</evidence>
<organism evidence="2 3">
    <name type="scientific">Liparis tanakae</name>
    <name type="common">Tanaka's snailfish</name>
    <dbReference type="NCBI Taxonomy" id="230148"/>
    <lineage>
        <taxon>Eukaryota</taxon>
        <taxon>Metazoa</taxon>
        <taxon>Chordata</taxon>
        <taxon>Craniata</taxon>
        <taxon>Vertebrata</taxon>
        <taxon>Euteleostomi</taxon>
        <taxon>Actinopterygii</taxon>
        <taxon>Neopterygii</taxon>
        <taxon>Teleostei</taxon>
        <taxon>Neoteleostei</taxon>
        <taxon>Acanthomorphata</taxon>
        <taxon>Eupercaria</taxon>
        <taxon>Perciformes</taxon>
        <taxon>Cottioidei</taxon>
        <taxon>Cottales</taxon>
        <taxon>Liparidae</taxon>
        <taxon>Liparis</taxon>
    </lineage>
</organism>
<sequence length="144" mass="15607">MKEDRVCATGQIPPELTSSRLEDRDPAPGGILAFCASAPPFLSRLNYNDPYWPEPVQGLKRSSDRELPFSGNLWLRLFNTSSARSASDSPTACPLAPQAGTRTRSRVERGSQGSGVKLQTDGDRGETYPASPVRLELTPLLCSS</sequence>